<dbReference type="PANTHER" id="PTHR30081">
    <property type="entry name" value="PROTEIN-EXPORT MEMBRANE PROTEIN SEC"/>
    <property type="match status" value="1"/>
</dbReference>
<keyword evidence="9 11" id="KW-0472">Membrane</keyword>
<protein>
    <recommendedName>
        <fullName evidence="2">Protein translocase subunit SecF</fullName>
    </recommendedName>
</protein>
<name>A0A6J7R704_9ZZZZ</name>
<evidence type="ECO:0000313" key="15">
    <source>
        <dbReference type="EMBL" id="CAB5024498.1"/>
    </source>
</evidence>
<dbReference type="Pfam" id="PF02355">
    <property type="entry name" value="SecD_SecF_C"/>
    <property type="match status" value="1"/>
</dbReference>
<sequence>MSEIETPEVIESEVKESKSPSAFRRLYRGQTTFDFVGRRRWWFGISAIIIAAGILAIAVQGLNLGIDFKGGSSWEVQAPGVSVAEVTSAVEADGLPQPVVQILGGKTVQVEANLNTLSSAQQVSVNAKVNATLASLGHTTVSQVSTSHVGATWGGEITNRALWALAVFFLAVLIYISFRFEPKMAAAAFIAMVHDLLVTIGIYAIAGFQITPDTVVAVLTILGYSLYDTVVVFDRIRDNAQTMGASGRMTYSDMVNLSMNQTLARSINTSLVAILPVLAVLVVGAEILGATTLLNYGLALFVGLLSGAYSSIFIASPVLAMLKEREQRWRAVRQRLDSRGNRSEVLTPAEVAQESRGTTKTNAPAKTSGLITPGSAATRSSSGDPTPGTTPKPRKRKRR</sequence>
<comment type="subcellular location">
    <subcellularLocation>
        <location evidence="1">Cell membrane</location>
        <topology evidence="1">Multi-pass membrane protein</topology>
    </subcellularLocation>
</comment>
<dbReference type="PRINTS" id="PR01755">
    <property type="entry name" value="SECFTRNLCASE"/>
</dbReference>
<feature type="domain" description="Protein export membrane protein SecD/SecF C-terminal" evidence="12">
    <location>
        <begin position="132"/>
        <end position="324"/>
    </location>
</feature>
<evidence type="ECO:0000256" key="11">
    <source>
        <dbReference type="SAM" id="Phobius"/>
    </source>
</evidence>
<feature type="transmembrane region" description="Helical" evidence="11">
    <location>
        <begin position="214"/>
        <end position="233"/>
    </location>
</feature>
<accession>A0A6J7R704</accession>
<dbReference type="InterPro" id="IPR055344">
    <property type="entry name" value="SecD_SecF_C_bact"/>
</dbReference>
<dbReference type="GO" id="GO:0006886">
    <property type="term" value="P:intracellular protein transport"/>
    <property type="evidence" value="ECO:0007669"/>
    <property type="project" value="InterPro"/>
</dbReference>
<feature type="transmembrane region" description="Helical" evidence="11">
    <location>
        <begin position="185"/>
        <end position="208"/>
    </location>
</feature>
<dbReference type="InterPro" id="IPR005665">
    <property type="entry name" value="SecF_bac"/>
</dbReference>
<dbReference type="EMBL" id="CAFABE010000021">
    <property type="protein sequence ID" value="CAB4824248.1"/>
    <property type="molecule type" value="Genomic_DNA"/>
</dbReference>
<evidence type="ECO:0000256" key="1">
    <source>
        <dbReference type="ARBA" id="ARBA00004651"/>
    </source>
</evidence>
<evidence type="ECO:0000256" key="6">
    <source>
        <dbReference type="ARBA" id="ARBA00022927"/>
    </source>
</evidence>
<evidence type="ECO:0000313" key="13">
    <source>
        <dbReference type="EMBL" id="CAB4824248.1"/>
    </source>
</evidence>
<dbReference type="PANTHER" id="PTHR30081:SF8">
    <property type="entry name" value="PROTEIN TRANSLOCASE SUBUNIT SECF"/>
    <property type="match status" value="1"/>
</dbReference>
<keyword evidence="5 11" id="KW-0812">Transmembrane</keyword>
<feature type="compositionally biased region" description="Polar residues" evidence="10">
    <location>
        <begin position="355"/>
        <end position="365"/>
    </location>
</feature>
<dbReference type="InterPro" id="IPR022813">
    <property type="entry name" value="SecD/SecF_arch_bac"/>
</dbReference>
<dbReference type="HAMAP" id="MF_01464_B">
    <property type="entry name" value="SecF_B"/>
    <property type="match status" value="1"/>
</dbReference>
<feature type="transmembrane region" description="Helical" evidence="11">
    <location>
        <begin position="267"/>
        <end position="290"/>
    </location>
</feature>
<keyword evidence="7 11" id="KW-1133">Transmembrane helix</keyword>
<feature type="compositionally biased region" description="Low complexity" evidence="10">
    <location>
        <begin position="378"/>
        <end position="391"/>
    </location>
</feature>
<dbReference type="EMBL" id="CAFBLT010000001">
    <property type="protein sequence ID" value="CAB4858573.1"/>
    <property type="molecule type" value="Genomic_DNA"/>
</dbReference>
<dbReference type="AlphaFoldDB" id="A0A6J7R704"/>
<evidence type="ECO:0000256" key="5">
    <source>
        <dbReference type="ARBA" id="ARBA00022692"/>
    </source>
</evidence>
<feature type="transmembrane region" description="Helical" evidence="11">
    <location>
        <begin position="41"/>
        <end position="62"/>
    </location>
</feature>
<organism evidence="15">
    <name type="scientific">freshwater metagenome</name>
    <dbReference type="NCBI Taxonomy" id="449393"/>
    <lineage>
        <taxon>unclassified sequences</taxon>
        <taxon>metagenomes</taxon>
        <taxon>ecological metagenomes</taxon>
    </lineage>
</organism>
<evidence type="ECO:0000256" key="3">
    <source>
        <dbReference type="ARBA" id="ARBA00022448"/>
    </source>
</evidence>
<gene>
    <name evidence="13" type="ORF">UFOPK3164_00633</name>
    <name evidence="14" type="ORF">UFOPK3427_00040</name>
    <name evidence="15" type="ORF">UFOPK4112_01121</name>
</gene>
<dbReference type="InterPro" id="IPR022645">
    <property type="entry name" value="SecD/SecF_bac"/>
</dbReference>
<dbReference type="NCBIfam" id="TIGR00966">
    <property type="entry name" value="transloc_SecF"/>
    <property type="match status" value="1"/>
</dbReference>
<evidence type="ECO:0000259" key="12">
    <source>
        <dbReference type="Pfam" id="PF02355"/>
    </source>
</evidence>
<dbReference type="Gene3D" id="1.20.1640.10">
    <property type="entry name" value="Multidrug efflux transporter AcrB transmembrane domain"/>
    <property type="match status" value="1"/>
</dbReference>
<evidence type="ECO:0000256" key="7">
    <source>
        <dbReference type="ARBA" id="ARBA00022989"/>
    </source>
</evidence>
<evidence type="ECO:0000256" key="9">
    <source>
        <dbReference type="ARBA" id="ARBA00023136"/>
    </source>
</evidence>
<evidence type="ECO:0000313" key="14">
    <source>
        <dbReference type="EMBL" id="CAB4858573.1"/>
    </source>
</evidence>
<dbReference type="SUPFAM" id="SSF82866">
    <property type="entry name" value="Multidrug efflux transporter AcrB transmembrane domain"/>
    <property type="match status" value="1"/>
</dbReference>
<feature type="region of interest" description="Disordered" evidence="10">
    <location>
        <begin position="338"/>
        <end position="399"/>
    </location>
</feature>
<keyword evidence="8" id="KW-0811">Translocation</keyword>
<evidence type="ECO:0000256" key="10">
    <source>
        <dbReference type="SAM" id="MobiDB-lite"/>
    </source>
</evidence>
<evidence type="ECO:0000256" key="2">
    <source>
        <dbReference type="ARBA" id="ARBA00015792"/>
    </source>
</evidence>
<proteinExistence type="inferred from homology"/>
<evidence type="ECO:0000256" key="8">
    <source>
        <dbReference type="ARBA" id="ARBA00023010"/>
    </source>
</evidence>
<dbReference type="NCBIfam" id="TIGR00916">
    <property type="entry name" value="2A0604s01"/>
    <property type="match status" value="1"/>
</dbReference>
<dbReference type="GO" id="GO:0005886">
    <property type="term" value="C:plasma membrane"/>
    <property type="evidence" value="ECO:0007669"/>
    <property type="project" value="UniProtKB-SubCell"/>
</dbReference>
<feature type="transmembrane region" description="Helical" evidence="11">
    <location>
        <begin position="161"/>
        <end position="178"/>
    </location>
</feature>
<evidence type="ECO:0000256" key="4">
    <source>
        <dbReference type="ARBA" id="ARBA00022475"/>
    </source>
</evidence>
<keyword evidence="3" id="KW-0813">Transport</keyword>
<feature type="transmembrane region" description="Helical" evidence="11">
    <location>
        <begin position="296"/>
        <end position="320"/>
    </location>
</feature>
<reference evidence="15" key="1">
    <citation type="submission" date="2020-05" db="EMBL/GenBank/DDBJ databases">
        <authorList>
            <person name="Chiriac C."/>
            <person name="Salcher M."/>
            <person name="Ghai R."/>
            <person name="Kavagutti S V."/>
        </authorList>
    </citation>
    <scope>NUCLEOTIDE SEQUENCE</scope>
</reference>
<dbReference type="InterPro" id="IPR048634">
    <property type="entry name" value="SecD_SecF_C"/>
</dbReference>
<dbReference type="Pfam" id="PF07549">
    <property type="entry name" value="Sec_GG"/>
    <property type="match status" value="1"/>
</dbReference>
<keyword evidence="6" id="KW-0653">Protein transport</keyword>
<dbReference type="EMBL" id="CAFBPM010000010">
    <property type="protein sequence ID" value="CAB5024498.1"/>
    <property type="molecule type" value="Genomic_DNA"/>
</dbReference>
<keyword evidence="4" id="KW-1003">Cell membrane</keyword>
<dbReference type="InterPro" id="IPR022646">
    <property type="entry name" value="SecD/SecF_CS"/>
</dbReference>
<dbReference type="GO" id="GO:0015450">
    <property type="term" value="F:protein-transporting ATPase activity"/>
    <property type="evidence" value="ECO:0007669"/>
    <property type="project" value="InterPro"/>
</dbReference>